<protein>
    <recommendedName>
        <fullName evidence="4">Protein ImuA</fullName>
    </recommendedName>
</protein>
<reference evidence="2 3" key="1">
    <citation type="submission" date="2022-01" db="EMBL/GenBank/DDBJ databases">
        <title>Octadecabacter sp. nov., isolated from a marine alga.</title>
        <authorList>
            <person name="Jin M.S."/>
            <person name="Kim H.M."/>
            <person name="Han D.M."/>
            <person name="Jung J.J."/>
            <person name="Jeon C.O."/>
        </authorList>
    </citation>
    <scope>NUCLEOTIDE SEQUENCE [LARGE SCALE GENOMIC DNA]</scope>
    <source>
        <strain evidence="2 3">G9-8</strain>
    </source>
</reference>
<evidence type="ECO:0008006" key="4">
    <source>
        <dbReference type="Google" id="ProtNLM"/>
    </source>
</evidence>
<evidence type="ECO:0000256" key="1">
    <source>
        <dbReference type="SAM" id="MobiDB-lite"/>
    </source>
</evidence>
<dbReference type="Proteomes" id="UP001200557">
    <property type="component" value="Unassembled WGS sequence"/>
</dbReference>
<evidence type="ECO:0000313" key="3">
    <source>
        <dbReference type="Proteomes" id="UP001200557"/>
    </source>
</evidence>
<gene>
    <name evidence="2" type="ORF">L0664_15010</name>
</gene>
<name>A0ABS9CYZ6_9RHOB</name>
<evidence type="ECO:0000313" key="2">
    <source>
        <dbReference type="EMBL" id="MCF2872383.1"/>
    </source>
</evidence>
<dbReference type="InterPro" id="IPR027417">
    <property type="entry name" value="P-loop_NTPase"/>
</dbReference>
<dbReference type="RefSeq" id="WP_235226713.1">
    <property type="nucleotide sequence ID" value="NZ_JAKGAQ010000004.1"/>
</dbReference>
<dbReference type="SUPFAM" id="SSF52540">
    <property type="entry name" value="P-loop containing nucleoside triphosphate hydrolases"/>
    <property type="match status" value="1"/>
</dbReference>
<proteinExistence type="predicted"/>
<accession>A0ABS9CYZ6</accession>
<organism evidence="2 3">
    <name type="scientific">Octadecabacter dasysiphoniae</name>
    <dbReference type="NCBI Taxonomy" id="2909341"/>
    <lineage>
        <taxon>Bacteria</taxon>
        <taxon>Pseudomonadati</taxon>
        <taxon>Pseudomonadota</taxon>
        <taxon>Alphaproteobacteria</taxon>
        <taxon>Rhodobacterales</taxon>
        <taxon>Roseobacteraceae</taxon>
        <taxon>Octadecabacter</taxon>
    </lineage>
</organism>
<dbReference type="EMBL" id="JAKGAQ010000004">
    <property type="protein sequence ID" value="MCF2872383.1"/>
    <property type="molecule type" value="Genomic_DNA"/>
</dbReference>
<dbReference type="Gene3D" id="3.40.50.300">
    <property type="entry name" value="P-loop containing nucleotide triphosphate hydrolases"/>
    <property type="match status" value="1"/>
</dbReference>
<comment type="caution">
    <text evidence="2">The sequence shown here is derived from an EMBL/GenBank/DDBJ whole genome shotgun (WGS) entry which is preliminary data.</text>
</comment>
<sequence>MRSLRLQESPAGQADGRANQPDVAIPTLSEIFPESVQDAAAVGYMLSRLPKTDAPVLWVQDRLSRRESGRPYLAGIGTQRPIIMVDLSRATDVLWAMEDGLRCRALGAVIGEIWGDPPVLDFTATKRLAMRSEAASVPCWLIRRAAATNLSAARDRWRAASRPSATNPHDAQAPGLPRWGLDLFRSRRLKPGSWVAEYDRASDRLYHAATTEHGTLDVGDEPSRIGAAG</sequence>
<keyword evidence="3" id="KW-1185">Reference proteome</keyword>
<feature type="region of interest" description="Disordered" evidence="1">
    <location>
        <begin position="1"/>
        <end position="20"/>
    </location>
</feature>